<dbReference type="EMBL" id="JBHMBH010000019">
    <property type="protein sequence ID" value="MFB9714409.1"/>
    <property type="molecule type" value="Genomic_DNA"/>
</dbReference>
<evidence type="ECO:0000313" key="3">
    <source>
        <dbReference type="Proteomes" id="UP001589536"/>
    </source>
</evidence>
<evidence type="ECO:0000313" key="2">
    <source>
        <dbReference type="EMBL" id="MFB9714409.1"/>
    </source>
</evidence>
<evidence type="ECO:0000256" key="1">
    <source>
        <dbReference type="SAM" id="Phobius"/>
    </source>
</evidence>
<accession>A0ABV5URM7</accession>
<evidence type="ECO:0008006" key="4">
    <source>
        <dbReference type="Google" id="ProtNLM"/>
    </source>
</evidence>
<feature type="transmembrane region" description="Helical" evidence="1">
    <location>
        <begin position="17"/>
        <end position="37"/>
    </location>
</feature>
<keyword evidence="1" id="KW-0812">Transmembrane</keyword>
<feature type="transmembrane region" description="Helical" evidence="1">
    <location>
        <begin position="44"/>
        <end position="64"/>
    </location>
</feature>
<reference evidence="2 3" key="1">
    <citation type="submission" date="2024-09" db="EMBL/GenBank/DDBJ databases">
        <authorList>
            <person name="Sun Q."/>
            <person name="Mori K."/>
        </authorList>
    </citation>
    <scope>NUCLEOTIDE SEQUENCE [LARGE SCALE GENOMIC DNA]</scope>
    <source>
        <strain evidence="2 3">JCM 13519</strain>
    </source>
</reference>
<comment type="caution">
    <text evidence="2">The sequence shown here is derived from an EMBL/GenBank/DDBJ whole genome shotgun (WGS) entry which is preliminary data.</text>
</comment>
<keyword evidence="3" id="KW-1185">Reference proteome</keyword>
<name>A0ABV5URM7_9MICC</name>
<dbReference type="RefSeq" id="WP_376954182.1">
    <property type="nucleotide sequence ID" value="NZ_JBHMBH010000019.1"/>
</dbReference>
<keyword evidence="1" id="KW-1133">Transmembrane helix</keyword>
<gene>
    <name evidence="2" type="ORF">ACFFPI_09760</name>
</gene>
<proteinExistence type="predicted"/>
<sequence length="118" mass="12380">MGRSLKELKSLPLPLRVAWVTCVGTVVVTVLVSLALPGGVAKAVFRYAFGLIGLAAFLLGMILVTNYHGSLSSVAKPSTIGNGSLLRVFLREYGALSMVIGAIFVAVSVFVLAFVRPS</sequence>
<organism evidence="2 3">
    <name type="scientific">Arthrobacter methylotrophus</name>
    <dbReference type="NCBI Taxonomy" id="121291"/>
    <lineage>
        <taxon>Bacteria</taxon>
        <taxon>Bacillati</taxon>
        <taxon>Actinomycetota</taxon>
        <taxon>Actinomycetes</taxon>
        <taxon>Micrococcales</taxon>
        <taxon>Micrococcaceae</taxon>
        <taxon>Arthrobacter</taxon>
    </lineage>
</organism>
<keyword evidence="1" id="KW-0472">Membrane</keyword>
<feature type="transmembrane region" description="Helical" evidence="1">
    <location>
        <begin position="93"/>
        <end position="115"/>
    </location>
</feature>
<protein>
    <recommendedName>
        <fullName evidence="4">Integron gene cassette protein</fullName>
    </recommendedName>
</protein>
<dbReference type="Proteomes" id="UP001589536">
    <property type="component" value="Unassembled WGS sequence"/>
</dbReference>